<proteinExistence type="predicted"/>
<dbReference type="SUPFAM" id="SSF57997">
    <property type="entry name" value="Tropomyosin"/>
    <property type="match status" value="1"/>
</dbReference>
<dbReference type="Gene3D" id="1.10.287.1490">
    <property type="match status" value="1"/>
</dbReference>
<feature type="coiled-coil region" evidence="1">
    <location>
        <begin position="354"/>
        <end position="863"/>
    </location>
</feature>
<keyword evidence="1" id="KW-0175">Coiled coil</keyword>
<feature type="coiled-coil region" evidence="1">
    <location>
        <begin position="888"/>
        <end position="1103"/>
    </location>
</feature>
<dbReference type="PANTHER" id="PTHR19327:SF0">
    <property type="entry name" value="GOLGIN SUBFAMILY A MEMBER 4"/>
    <property type="match status" value="1"/>
</dbReference>
<gene>
    <name evidence="2" type="primary">EPIC</name>
</gene>
<evidence type="ECO:0000256" key="1">
    <source>
        <dbReference type="SAM" id="Coils"/>
    </source>
</evidence>
<evidence type="ECO:0000313" key="2">
    <source>
        <dbReference type="EMBL" id="AAF85984.1"/>
    </source>
</evidence>
<name>Q9NDI5_TETPY</name>
<feature type="coiled-coil region" evidence="1">
    <location>
        <begin position="125"/>
        <end position="329"/>
    </location>
</feature>
<accession>Q9NDI5</accession>
<reference evidence="2" key="1">
    <citation type="journal article" date="2001" name="J. Cell Sci.">
        <title>Molecular characterization of the major membrane skeletal protein in the ciliate Tetrahymena pyriformis suggests n-plication of an early evolutionary intermediate filament protein subdomain.</title>
        <authorList>
            <person name="Bouchard P."/>
            <person name="Chomilier J."/>
            <person name="Ravet V."/>
            <person name="Mornon J.P."/>
            <person name="Vigues B."/>
        </authorList>
    </citation>
    <scope>NUCLEOTIDE SEQUENCE</scope>
    <source>
        <strain evidence="2">GL-C</strain>
    </source>
</reference>
<organism evidence="2">
    <name type="scientific">Tetrahymena pyriformis</name>
    <dbReference type="NCBI Taxonomy" id="5908"/>
    <lineage>
        <taxon>Eukaryota</taxon>
        <taxon>Sar</taxon>
        <taxon>Alveolata</taxon>
        <taxon>Ciliophora</taxon>
        <taxon>Intramacronucleata</taxon>
        <taxon>Oligohymenophorea</taxon>
        <taxon>Hymenostomatida</taxon>
        <taxon>Tetrahymenina</taxon>
        <taxon>Tetrahymenidae</taxon>
        <taxon>Tetrahymena</taxon>
    </lineage>
</organism>
<protein>
    <submittedName>
        <fullName evidence="2">Epiplasmin C</fullName>
    </submittedName>
</protein>
<dbReference type="EMBL" id="AF119380">
    <property type="protein sequence ID" value="AAF85984.1"/>
    <property type="molecule type" value="Genomic_DNA"/>
</dbReference>
<dbReference type="AlphaFoldDB" id="Q9NDI5"/>
<dbReference type="PANTHER" id="PTHR19327">
    <property type="entry name" value="GOLGIN"/>
    <property type="match status" value="1"/>
</dbReference>
<sequence>MMSDAENDHVKRSKKNLEDQHNLVIQERDRMILQLKELTVKITEFQSLIASRDVQINTLKVQNEALSIRLVLTTAELERISKERVEAEPLRRKVSDLEGYLVVQEKTIEELRIKLGQQDQVISQLRIFEIRCTQYEQDINALKMKLEEFLRTLQLKSQECDELRGKLSQYDLLVIRYQQLEQKLQESEQNSLLLIKKIEELQALLNDEGVKRSKNRNDLDVSLRDKQALEEKLVMMTQQIEFLTRKCQQQEQDINNYRLRISELEILAGKVAGYEQQIQLLSQQIERLNQLLREKDNQIGQLTVELNNLKLANGQIVQLQEQIAQQNQVIVLRTAEIESLRKRLAELEVLLPQLKMFESRCAEYEQIINALRQRLAELEGQLGDENVKRSQKDGELAISLRDKQALEEKLVMMTQQIEFLSQKVNQLTAQLQERDNIIAQLRVYEVRVKEYENVINALRQRVAELEGQLGDENVKRSKKDGELAISLRDKQALEEKLVHLTQQIEFLTQKVAQYERMIQDLQGQLGDENLKRSKKDGELAISLRDKQALEEKLVHMTQQIEFLTQKVSQYERMIQELQGQLGDENVKRSKKDGELAISLRDKQALEEKLVHMTQQIEFLSVKVTQYEKLIGELQAQLQDRDSPYRLVDIRIKEYENIINALKQRNAELENNLGDESTKRSKRDGELAISLRDKQALEEKLVHMTQQIEFLTQKVAQYERMIQDLQGQLGDENVKRSKKDGELAISLRDKQALEEKLVHMTQQIEFLTQKVSQYEKLLAEQQAQLQERDNIISQLRVYEIRVKEYENVINALRQRLAELEGQLGDENVKRSKKDGELAISLRDKQALEEKLVMMTQQIEFLDQKVNSWSAQPQERDNIIAQLRVFEIRVKEYGNVINALRQRVAELEAMLGDENVKRSKRDGELAISLRDKQALEEKLVHLTQQIEFLDMKVASYEKQIQEKDALINQLRIEISRLQINLQQLSNADQEVKRLSELLVVKTTEIDQLRKRLAECEFALQEFNLVQAKLQECEKNNSLLRQRIAELEALLNDENIKRSRGQNDLEISLRDRQALEEKLVHLTQQIEFLTRKVTQITEENNNLKIVVASYQQIFDEWQQISVRHGNFSQLLEQVRVRVQQLSISSSSSIITQSTSSYAVRGSNVVPK</sequence>